<dbReference type="GO" id="GO:0045259">
    <property type="term" value="C:proton-transporting ATP synthase complex"/>
    <property type="evidence" value="ECO:0007669"/>
    <property type="project" value="UniProtKB-KW"/>
</dbReference>
<evidence type="ECO:0000256" key="1">
    <source>
        <dbReference type="ARBA" id="ARBA00003456"/>
    </source>
</evidence>
<keyword evidence="9 11" id="KW-0139">CF(1)</keyword>
<evidence type="ECO:0000256" key="5">
    <source>
        <dbReference type="ARBA" id="ARBA00022475"/>
    </source>
</evidence>
<reference evidence="12 13" key="1">
    <citation type="journal article" date="2012" name="J. Biotechnol.">
        <title>Genome sequence of the plant growth promoting strain Bacillus amyloliquefaciens subsp. plantarum B9601-Y2 and expression of mersacidin and other secondary metabolites.</title>
        <authorList>
            <person name="He P."/>
            <person name="Hao K."/>
            <person name="Blom J."/>
            <person name="Ruckert C."/>
            <person name="Vater J."/>
            <person name="Mao Z."/>
            <person name="Wu Y."/>
            <person name="Hou M."/>
            <person name="He P."/>
            <person name="He Y."/>
            <person name="Borriss R."/>
        </authorList>
    </citation>
    <scope>NUCLEOTIDE SEQUENCE [LARGE SCALE GENOMIC DNA]</scope>
    <source>
        <strain evidence="12">Y2</strain>
    </source>
</reference>
<keyword evidence="8 11" id="KW-0472">Membrane</keyword>
<proteinExistence type="inferred from homology"/>
<dbReference type="GO" id="GO:0005524">
    <property type="term" value="F:ATP binding"/>
    <property type="evidence" value="ECO:0007669"/>
    <property type="project" value="UniProtKB-UniRule"/>
</dbReference>
<evidence type="ECO:0000313" key="12">
    <source>
        <dbReference type="EMBL" id="AFJ63900.1"/>
    </source>
</evidence>
<sequence>MVKSLASLRDIKSRITSTKKTSQITKAMQMVSAAKLNRAETNAKSFAPYMDKIQEVVFNVGKGAKNAKHPMLVSREVKKTAYLVITSDRGLAGAFNSSVLRNAYRTIQERHQSKDEYTVIAIGRVGRDFFKKREMPILSELVGLGDEVTFAQIKDLTRQTVQMFIDGAFDELHLVYNHFVSAISQEVTEKKVLPLTDFGTSGGKRTASYEFEPDEEEVLEVLLPQYAESLIYGALLDSKASEHAARMTAMKNATDNAKELIDSLSLSYNRARQAAITQEITEIVGGAAALE</sequence>
<dbReference type="PROSITE" id="PS00153">
    <property type="entry name" value="ATPASE_GAMMA"/>
    <property type="match status" value="1"/>
</dbReference>
<evidence type="ECO:0000256" key="4">
    <source>
        <dbReference type="ARBA" id="ARBA00022448"/>
    </source>
</evidence>
<dbReference type="InterPro" id="IPR035968">
    <property type="entry name" value="ATP_synth_F1_ATPase_gsu"/>
</dbReference>
<name>I2CB76_BACAY</name>
<dbReference type="PANTHER" id="PTHR11693">
    <property type="entry name" value="ATP SYNTHASE GAMMA CHAIN"/>
    <property type="match status" value="1"/>
</dbReference>
<organism evidence="12 13">
    <name type="scientific">Bacillus amyloliquefaciens (strain Y2)</name>
    <name type="common">Bacillus amyloliquefaciens subsp. plantarum (strain B9601-Y2)</name>
    <dbReference type="NCBI Taxonomy" id="1155777"/>
    <lineage>
        <taxon>Bacteria</taxon>
        <taxon>Bacillati</taxon>
        <taxon>Bacillota</taxon>
        <taxon>Bacilli</taxon>
        <taxon>Bacillales</taxon>
        <taxon>Bacillaceae</taxon>
        <taxon>Bacillus</taxon>
        <taxon>Bacillus amyloliquefaciens group</taxon>
    </lineage>
</organism>
<evidence type="ECO:0000256" key="10">
    <source>
        <dbReference type="ARBA" id="ARBA00023310"/>
    </source>
</evidence>
<dbReference type="AlphaFoldDB" id="I2CB76"/>
<protein>
    <recommendedName>
        <fullName evidence="11">ATP synthase gamma chain</fullName>
    </recommendedName>
    <alternativeName>
        <fullName evidence="11">ATP synthase F1 sector gamma subunit</fullName>
    </alternativeName>
    <alternativeName>
        <fullName evidence="11">F-ATPase gamma subunit</fullName>
    </alternativeName>
</protein>
<dbReference type="SUPFAM" id="SSF52943">
    <property type="entry name" value="ATP synthase (F1-ATPase), gamma subunit"/>
    <property type="match status" value="1"/>
</dbReference>
<dbReference type="HAMAP" id="MF_00815">
    <property type="entry name" value="ATP_synth_gamma_bact"/>
    <property type="match status" value="1"/>
</dbReference>
<dbReference type="Pfam" id="PF00231">
    <property type="entry name" value="ATP-synt"/>
    <property type="match status" value="1"/>
</dbReference>
<comment type="subunit">
    <text evidence="11">F-type ATPases have 2 components, CF(1) - the catalytic core - and CF(0) - the membrane proton channel. CF(1) has five subunits: alpha(3), beta(3), gamma(1), delta(1), epsilon(1). CF(0) has three main subunits: a, b and c.</text>
</comment>
<dbReference type="KEGG" id="bqy:MUS_4051"/>
<keyword evidence="10 11" id="KW-0066">ATP synthesis</keyword>
<evidence type="ECO:0000256" key="11">
    <source>
        <dbReference type="HAMAP-Rule" id="MF_00815"/>
    </source>
</evidence>
<dbReference type="Gene3D" id="3.40.1380.10">
    <property type="match status" value="1"/>
</dbReference>
<gene>
    <name evidence="11 12" type="primary">atpG</name>
    <name evidence="12" type="ORF">MUS_4051</name>
</gene>
<evidence type="ECO:0000256" key="9">
    <source>
        <dbReference type="ARBA" id="ARBA00023196"/>
    </source>
</evidence>
<dbReference type="EMBL" id="CP003332">
    <property type="protein sequence ID" value="AFJ63900.1"/>
    <property type="molecule type" value="Genomic_DNA"/>
</dbReference>
<keyword evidence="6 11" id="KW-0375">Hydrogen ion transport</keyword>
<dbReference type="GO" id="GO:0042777">
    <property type="term" value="P:proton motive force-driven plasma membrane ATP synthesis"/>
    <property type="evidence" value="ECO:0007669"/>
    <property type="project" value="UniProtKB-UniRule"/>
</dbReference>
<evidence type="ECO:0000256" key="7">
    <source>
        <dbReference type="ARBA" id="ARBA00023065"/>
    </source>
</evidence>
<evidence type="ECO:0000256" key="3">
    <source>
        <dbReference type="ARBA" id="ARBA00007681"/>
    </source>
</evidence>
<evidence type="ECO:0000313" key="13">
    <source>
        <dbReference type="Proteomes" id="UP000002878"/>
    </source>
</evidence>
<keyword evidence="4 11" id="KW-0813">Transport</keyword>
<dbReference type="GO" id="GO:0016787">
    <property type="term" value="F:hydrolase activity"/>
    <property type="evidence" value="ECO:0007669"/>
    <property type="project" value="UniProtKB-KW"/>
</dbReference>
<comment type="subcellular location">
    <subcellularLocation>
        <location evidence="2 11">Cell membrane</location>
        <topology evidence="2 11">Peripheral membrane protein</topology>
    </subcellularLocation>
</comment>
<keyword evidence="12" id="KW-0378">Hydrolase</keyword>
<comment type="function">
    <text evidence="1 11">Produces ATP from ADP in the presence of a proton gradient across the membrane. The gamma chain is believed to be important in regulating ATPase activity and the flow of protons through the CF(0) complex.</text>
</comment>
<evidence type="ECO:0000256" key="2">
    <source>
        <dbReference type="ARBA" id="ARBA00004202"/>
    </source>
</evidence>
<dbReference type="GO" id="GO:0046933">
    <property type="term" value="F:proton-transporting ATP synthase activity, rotational mechanism"/>
    <property type="evidence" value="ECO:0007669"/>
    <property type="project" value="UniProtKB-UniRule"/>
</dbReference>
<dbReference type="FunFam" id="3.40.1380.10:FF:000002">
    <property type="entry name" value="ATP synthase gamma chain"/>
    <property type="match status" value="1"/>
</dbReference>
<keyword evidence="7 11" id="KW-0406">Ion transport</keyword>
<dbReference type="PRINTS" id="PR00126">
    <property type="entry name" value="ATPASEGAMMA"/>
</dbReference>
<dbReference type="Proteomes" id="UP000002878">
    <property type="component" value="Chromosome"/>
</dbReference>
<dbReference type="CDD" id="cd12151">
    <property type="entry name" value="F1-ATPase_gamma"/>
    <property type="match status" value="1"/>
</dbReference>
<dbReference type="InterPro" id="IPR000131">
    <property type="entry name" value="ATP_synth_F1_gsu"/>
</dbReference>
<dbReference type="HOGENOM" id="CLU_050669_0_1_9"/>
<comment type="similarity">
    <text evidence="3 11">Belongs to the ATPase gamma chain family.</text>
</comment>
<evidence type="ECO:0000256" key="6">
    <source>
        <dbReference type="ARBA" id="ARBA00022781"/>
    </source>
</evidence>
<dbReference type="GO" id="GO:0005886">
    <property type="term" value="C:plasma membrane"/>
    <property type="evidence" value="ECO:0007669"/>
    <property type="project" value="UniProtKB-SubCell"/>
</dbReference>
<keyword evidence="5 11" id="KW-1003">Cell membrane</keyword>
<accession>I2CB76</accession>
<evidence type="ECO:0000256" key="8">
    <source>
        <dbReference type="ARBA" id="ARBA00023136"/>
    </source>
</evidence>
<dbReference type="NCBIfam" id="TIGR01146">
    <property type="entry name" value="ATPsyn_F1gamma"/>
    <property type="match status" value="1"/>
</dbReference>
<dbReference type="InterPro" id="IPR023632">
    <property type="entry name" value="ATP_synth_F1_gsu_CS"/>
</dbReference>
<dbReference type="Gene3D" id="1.10.287.80">
    <property type="entry name" value="ATP synthase, gamma subunit, helix hairpin domain"/>
    <property type="match status" value="1"/>
</dbReference>
<dbReference type="PATRIC" id="fig|1126211.3.peg.3856"/>
<dbReference type="PANTHER" id="PTHR11693:SF22">
    <property type="entry name" value="ATP SYNTHASE SUBUNIT GAMMA, MITOCHONDRIAL"/>
    <property type="match status" value="1"/>
</dbReference>
<dbReference type="FunFam" id="1.10.287.80:FF:000010">
    <property type="entry name" value="ATP synthase gamma chain"/>
    <property type="match status" value="1"/>
</dbReference>